<dbReference type="InterPro" id="IPR036034">
    <property type="entry name" value="PDZ_sf"/>
</dbReference>
<sequence>MSYFVGVFLFALGIAVTIALHEFGHFAIARLSGMRVRRFFVGFGPTVWKFRRGNTDYGFKALPLGGFCDIAGMTALDEMTPEEEPHAMYKKPAWRRIAVMSGGIAMNILVGTVILYGLAVTTGLPNPNPDVTPVVAETKCIGEGCSGNGPAYEAGIRPGDAIRTVAGVDTPSFLDVRNEVFLHPGETVDVTVERDNTTLTFPVAIGSAEATFPDDTTKTVGVMGVSSAPIKDAYLTYGPVEGIGATASYAGDLFVATWDGLKSFPGKIPSVVASIFGGERDQSSPMSVVGASRVGGELVERSLWAMFWMLLSNLNYFLALFNLIPLPPLDGGHIAVVIYEKIRDAIRRLRGLAPAGPADYTKLMPVTYAASLALLLIGGLVIVADVVNPIKLF</sequence>
<reference evidence="16" key="2">
    <citation type="submission" date="2023-10" db="EMBL/GenBank/DDBJ databases">
        <authorList>
            <person name="Choi B."/>
        </authorList>
    </citation>
    <scope>NUCLEOTIDE SEQUENCE</scope>
    <source>
        <strain evidence="16">UMB0763</strain>
    </source>
</reference>
<dbReference type="GO" id="GO:0016020">
    <property type="term" value="C:membrane"/>
    <property type="evidence" value="ECO:0007669"/>
    <property type="project" value="UniProtKB-SubCell"/>
</dbReference>
<evidence type="ECO:0000256" key="10">
    <source>
        <dbReference type="ARBA" id="ARBA00023049"/>
    </source>
</evidence>
<dbReference type="GO" id="GO:0004222">
    <property type="term" value="F:metalloendopeptidase activity"/>
    <property type="evidence" value="ECO:0007669"/>
    <property type="project" value="InterPro"/>
</dbReference>
<evidence type="ECO:0000256" key="14">
    <source>
        <dbReference type="SAM" id="Phobius"/>
    </source>
</evidence>
<organism evidence="16 17">
    <name type="scientific">Corynebacterium pyruviciproducens</name>
    <dbReference type="NCBI Taxonomy" id="598660"/>
    <lineage>
        <taxon>Bacteria</taxon>
        <taxon>Bacillati</taxon>
        <taxon>Actinomycetota</taxon>
        <taxon>Actinomycetes</taxon>
        <taxon>Mycobacteriales</taxon>
        <taxon>Corynebacteriaceae</taxon>
        <taxon>Corynebacterium</taxon>
    </lineage>
</organism>
<keyword evidence="11 14" id="KW-0472">Membrane</keyword>
<evidence type="ECO:0000256" key="3">
    <source>
        <dbReference type="ARBA" id="ARBA00007931"/>
    </source>
</evidence>
<comment type="cofactor">
    <cofactor evidence="1">
        <name>Zn(2+)</name>
        <dbReference type="ChEBI" id="CHEBI:29105"/>
    </cofactor>
</comment>
<evidence type="ECO:0000256" key="1">
    <source>
        <dbReference type="ARBA" id="ARBA00001947"/>
    </source>
</evidence>
<evidence type="ECO:0000313" key="17">
    <source>
        <dbReference type="Proteomes" id="UP000234560"/>
    </source>
</evidence>
<dbReference type="PANTHER" id="PTHR42837:SF2">
    <property type="entry name" value="MEMBRANE METALLOPROTEASE ARASP2, CHLOROPLASTIC-RELATED"/>
    <property type="match status" value="1"/>
</dbReference>
<dbReference type="CDD" id="cd06163">
    <property type="entry name" value="S2P-M50_PDZ_RseP-like"/>
    <property type="match status" value="1"/>
</dbReference>
<dbReference type="RefSeq" id="WP_016459249.1">
    <property type="nucleotide sequence ID" value="NZ_CP136958.1"/>
</dbReference>
<dbReference type="Pfam" id="PF02163">
    <property type="entry name" value="Peptidase_M50"/>
    <property type="match status" value="1"/>
</dbReference>
<evidence type="ECO:0000256" key="13">
    <source>
        <dbReference type="ARBA" id="ARBA00033476"/>
    </source>
</evidence>
<dbReference type="AlphaFoldDB" id="A0AAF1BX51"/>
<feature type="transmembrane region" description="Helical" evidence="14">
    <location>
        <begin position="366"/>
        <end position="387"/>
    </location>
</feature>
<keyword evidence="5" id="KW-0645">Protease</keyword>
<evidence type="ECO:0000256" key="12">
    <source>
        <dbReference type="ARBA" id="ARBA00032214"/>
    </source>
</evidence>
<name>A0AAF1BX51_9CORY</name>
<proteinExistence type="inferred from homology"/>
<feature type="domain" description="Peptidase M50" evidence="15">
    <location>
        <begin position="10"/>
        <end position="347"/>
    </location>
</feature>
<evidence type="ECO:0000256" key="2">
    <source>
        <dbReference type="ARBA" id="ARBA00004141"/>
    </source>
</evidence>
<feature type="transmembrane region" description="Helical" evidence="14">
    <location>
        <begin position="6"/>
        <end position="28"/>
    </location>
</feature>
<comment type="similarity">
    <text evidence="3">Belongs to the peptidase M50B family.</text>
</comment>
<keyword evidence="9 14" id="KW-1133">Transmembrane helix</keyword>
<dbReference type="Proteomes" id="UP000234560">
    <property type="component" value="Chromosome"/>
</dbReference>
<keyword evidence="8" id="KW-0862">Zinc</keyword>
<evidence type="ECO:0000256" key="4">
    <source>
        <dbReference type="ARBA" id="ARBA00019897"/>
    </source>
</evidence>
<evidence type="ECO:0000256" key="6">
    <source>
        <dbReference type="ARBA" id="ARBA00022692"/>
    </source>
</evidence>
<evidence type="ECO:0000256" key="7">
    <source>
        <dbReference type="ARBA" id="ARBA00022801"/>
    </source>
</evidence>
<evidence type="ECO:0000256" key="5">
    <source>
        <dbReference type="ARBA" id="ARBA00022670"/>
    </source>
</evidence>
<dbReference type="KEGG" id="cpyr:CYJ47_04675"/>
<keyword evidence="10" id="KW-0482">Metalloprotease</keyword>
<evidence type="ECO:0000313" key="16">
    <source>
        <dbReference type="EMBL" id="WOT03067.1"/>
    </source>
</evidence>
<reference evidence="16" key="1">
    <citation type="submission" date="2017-12" db="EMBL/GenBank/DDBJ databases">
        <authorList>
            <person name="Thomas-White K."/>
            <person name="Wolfe A.J."/>
        </authorList>
    </citation>
    <scope>NUCLEOTIDE SEQUENCE</scope>
    <source>
        <strain evidence="16">UMB0763</strain>
    </source>
</reference>
<comment type="subcellular location">
    <subcellularLocation>
        <location evidence="2">Membrane</location>
        <topology evidence="2">Multi-pass membrane protein</topology>
    </subcellularLocation>
</comment>
<evidence type="ECO:0000259" key="15">
    <source>
        <dbReference type="Pfam" id="PF02163"/>
    </source>
</evidence>
<feature type="transmembrane region" description="Helical" evidence="14">
    <location>
        <begin position="96"/>
        <end position="119"/>
    </location>
</feature>
<dbReference type="CDD" id="cd23081">
    <property type="entry name" value="cpPDZ_EcRseP-like"/>
    <property type="match status" value="1"/>
</dbReference>
<evidence type="ECO:0000256" key="9">
    <source>
        <dbReference type="ARBA" id="ARBA00022989"/>
    </source>
</evidence>
<evidence type="ECO:0000256" key="11">
    <source>
        <dbReference type="ARBA" id="ARBA00023136"/>
    </source>
</evidence>
<dbReference type="GO" id="GO:0006508">
    <property type="term" value="P:proteolysis"/>
    <property type="evidence" value="ECO:0007669"/>
    <property type="project" value="UniProtKB-KW"/>
</dbReference>
<evidence type="ECO:0000256" key="8">
    <source>
        <dbReference type="ARBA" id="ARBA00022833"/>
    </source>
</evidence>
<dbReference type="EMBL" id="CP136958">
    <property type="protein sequence ID" value="WOT03067.1"/>
    <property type="molecule type" value="Genomic_DNA"/>
</dbReference>
<protein>
    <recommendedName>
        <fullName evidence="4">Zinc metalloprotease Rip1</fullName>
    </recommendedName>
    <alternativeName>
        <fullName evidence="12">S2P endopeptidase</fullName>
    </alternativeName>
    <alternativeName>
        <fullName evidence="13">Site-2-type intramembrane protease</fullName>
    </alternativeName>
</protein>
<dbReference type="InterPro" id="IPR004387">
    <property type="entry name" value="Pept_M50_Zn"/>
</dbReference>
<dbReference type="SUPFAM" id="SSF50156">
    <property type="entry name" value="PDZ domain-like"/>
    <property type="match status" value="1"/>
</dbReference>
<dbReference type="PANTHER" id="PTHR42837">
    <property type="entry name" value="REGULATOR OF SIGMA-E PROTEASE RSEP"/>
    <property type="match status" value="1"/>
</dbReference>
<keyword evidence="6 14" id="KW-0812">Transmembrane</keyword>
<keyword evidence="7" id="KW-0378">Hydrolase</keyword>
<accession>A0AAF1BX51</accession>
<dbReference type="InterPro" id="IPR008915">
    <property type="entry name" value="Peptidase_M50"/>
</dbReference>
<dbReference type="Gene3D" id="2.30.42.10">
    <property type="match status" value="1"/>
</dbReference>
<gene>
    <name evidence="16" type="ORF">CYJ47_04675</name>
</gene>